<dbReference type="Gene3D" id="1.25.40.820">
    <property type="match status" value="1"/>
</dbReference>
<evidence type="ECO:0000256" key="6">
    <source>
        <dbReference type="ARBA" id="ARBA00022833"/>
    </source>
</evidence>
<dbReference type="KEGG" id="dqu:106747484"/>
<protein>
    <recommendedName>
        <fullName evidence="12">RNA polymerase II subunit B1 CTD phosphatase RPAP2 homolog</fullName>
        <ecNumber evidence="12">3.1.3.16</ecNumber>
    </recommendedName>
</protein>
<accession>A0A6P3XRK0</accession>
<evidence type="ECO:0000256" key="11">
    <source>
        <dbReference type="PROSITE-ProRule" id="PRU00812"/>
    </source>
</evidence>
<dbReference type="GO" id="GO:0005737">
    <property type="term" value="C:cytoplasm"/>
    <property type="evidence" value="ECO:0007669"/>
    <property type="project" value="TreeGrafter"/>
</dbReference>
<evidence type="ECO:0000256" key="3">
    <source>
        <dbReference type="ARBA" id="ARBA00022723"/>
    </source>
</evidence>
<feature type="region of interest" description="Disordered" evidence="13">
    <location>
        <begin position="193"/>
        <end position="225"/>
    </location>
</feature>
<name>A0A6P3XRK0_DINQU</name>
<dbReference type="Proteomes" id="UP000515204">
    <property type="component" value="Unplaced"/>
</dbReference>
<dbReference type="RefSeq" id="XP_014480533.1">
    <property type="nucleotide sequence ID" value="XM_014625047.1"/>
</dbReference>
<feature type="compositionally biased region" description="Polar residues" evidence="13">
    <location>
        <begin position="194"/>
        <end position="203"/>
    </location>
</feature>
<evidence type="ECO:0000256" key="12">
    <source>
        <dbReference type="RuleBase" id="RU367080"/>
    </source>
</evidence>
<dbReference type="Pfam" id="PF04181">
    <property type="entry name" value="RPAP2_Rtr1"/>
    <property type="match status" value="1"/>
</dbReference>
<dbReference type="GO" id="GO:0043175">
    <property type="term" value="F:RNA polymerase core enzyme binding"/>
    <property type="evidence" value="ECO:0007669"/>
    <property type="project" value="UniProtKB-UniRule"/>
</dbReference>
<dbReference type="OrthoDB" id="2590500at2759"/>
<evidence type="ECO:0000256" key="8">
    <source>
        <dbReference type="ARBA" id="ARBA00023242"/>
    </source>
</evidence>
<proteinExistence type="inferred from homology"/>
<dbReference type="GeneID" id="106747484"/>
<evidence type="ECO:0000256" key="2">
    <source>
        <dbReference type="ARBA" id="ARBA00005676"/>
    </source>
</evidence>
<evidence type="ECO:0000256" key="10">
    <source>
        <dbReference type="ARBA" id="ARBA00048336"/>
    </source>
</evidence>
<evidence type="ECO:0000256" key="1">
    <source>
        <dbReference type="ARBA" id="ARBA00004123"/>
    </source>
</evidence>
<dbReference type="GO" id="GO:0008420">
    <property type="term" value="F:RNA polymerase II CTD heptapeptide repeat phosphatase activity"/>
    <property type="evidence" value="ECO:0007669"/>
    <property type="project" value="UniProtKB-UniRule"/>
</dbReference>
<dbReference type="GO" id="GO:0008270">
    <property type="term" value="F:zinc ion binding"/>
    <property type="evidence" value="ECO:0007669"/>
    <property type="project" value="UniProtKB-KW"/>
</dbReference>
<dbReference type="EC" id="3.1.3.16" evidence="12"/>
<keyword evidence="8 12" id="KW-0539">Nucleus</keyword>
<keyword evidence="3 12" id="KW-0479">Metal-binding</keyword>
<evidence type="ECO:0000256" key="9">
    <source>
        <dbReference type="ARBA" id="ARBA00047761"/>
    </source>
</evidence>
<dbReference type="InterPro" id="IPR038534">
    <property type="entry name" value="Rtr1/RPAP2_sf"/>
</dbReference>
<dbReference type="GO" id="GO:0005634">
    <property type="term" value="C:nucleus"/>
    <property type="evidence" value="ECO:0007669"/>
    <property type="project" value="UniProtKB-SubCell"/>
</dbReference>
<dbReference type="AlphaFoldDB" id="A0A6P3XRK0"/>
<feature type="compositionally biased region" description="Basic residues" evidence="13">
    <location>
        <begin position="375"/>
        <end position="389"/>
    </location>
</feature>
<reference evidence="16" key="1">
    <citation type="submission" date="2025-08" db="UniProtKB">
        <authorList>
            <consortium name="RefSeq"/>
        </authorList>
    </citation>
    <scope>IDENTIFICATION</scope>
</reference>
<evidence type="ECO:0000256" key="13">
    <source>
        <dbReference type="SAM" id="MobiDB-lite"/>
    </source>
</evidence>
<feature type="domain" description="RTR1-type" evidence="14">
    <location>
        <begin position="57"/>
        <end position="140"/>
    </location>
</feature>
<keyword evidence="7 12" id="KW-0904">Protein phosphatase</keyword>
<comment type="function">
    <text evidence="12">Putative RNA polymerase II subunit B1 C-terminal domain (CTD) phosphatase involved in RNA polymerase II transcription regulation.</text>
</comment>
<comment type="subcellular location">
    <subcellularLocation>
        <location evidence="1 12">Nucleus</location>
    </subcellularLocation>
</comment>
<keyword evidence="4 12" id="KW-0863">Zinc-finger</keyword>
<sequence>MMSAIKRQSNEKVKVRKKMSKVEIYQAIIRKKRCDTKALAIVEQLLETNVNPDWLIQNLKFINKTHMEDVIEERSIIKLCGYVLCSKPLTAVVKQQYRISTRTNKVYDISKRKNFCSSSCYGASNYLLEQMLESPLWLREKEHIPVFTILPINSVYSLPGDEIDVVGVNLLQNTDTNDIDNNKELNVEFDAIKQTENNLSPTKSRSEMENDSHSSNNRNVEEHTQIDETSVNIDTQNFCEAHPSELCTTTQKDKEQNPQECHENRYNDHVQQENMKAEDQETHTAVQLNNTLHIHERVNRNAKNENANSRIVRSNSVIEVLQPELDEISNNKNDSSKMLQSQLDEVNNSSNVKDGKIMQFQLNKARSYQNITISSKHRGKHKENKSKRERIRDANKNKNERKQEEFDNTEVQASVYHNLVMHVEQSFREWVTESTFCLLLGEMDEKSQLWKNLMKQDRYEQLCKKLNRLQLQDEKESRVDLGKNVLKPLPNLSVLQEEGKKMELKVHAFYEGQLTITEDSSESKNRDEGEDKEPILPLTDAYAPNALRRRIFLNKLSQVLPDLLCALTRLPANASTSSVSQHIYDNETYSLIKLLVRTFHLTATNIVFKTAEWTLVGLIIIKMLSLVGTQLQTLLETKQASMYTSMILMSYKLDSGYLDRLIVSVINNKNT</sequence>
<organism evidence="15 16">
    <name type="scientific">Dinoponera quadriceps</name>
    <name type="common">South American ant</name>
    <dbReference type="NCBI Taxonomy" id="609295"/>
    <lineage>
        <taxon>Eukaryota</taxon>
        <taxon>Metazoa</taxon>
        <taxon>Ecdysozoa</taxon>
        <taxon>Arthropoda</taxon>
        <taxon>Hexapoda</taxon>
        <taxon>Insecta</taxon>
        <taxon>Pterygota</taxon>
        <taxon>Neoptera</taxon>
        <taxon>Endopterygota</taxon>
        <taxon>Hymenoptera</taxon>
        <taxon>Apocrita</taxon>
        <taxon>Aculeata</taxon>
        <taxon>Formicoidea</taxon>
        <taxon>Formicidae</taxon>
        <taxon>Ponerinae</taxon>
        <taxon>Ponerini</taxon>
        <taxon>Dinoponera</taxon>
    </lineage>
</organism>
<keyword evidence="6 12" id="KW-0862">Zinc</keyword>
<evidence type="ECO:0000256" key="7">
    <source>
        <dbReference type="ARBA" id="ARBA00022912"/>
    </source>
</evidence>
<comment type="catalytic activity">
    <reaction evidence="10 12">
        <text>O-phospho-L-threonyl-[protein] + H2O = L-threonyl-[protein] + phosphate</text>
        <dbReference type="Rhea" id="RHEA:47004"/>
        <dbReference type="Rhea" id="RHEA-COMP:11060"/>
        <dbReference type="Rhea" id="RHEA-COMP:11605"/>
        <dbReference type="ChEBI" id="CHEBI:15377"/>
        <dbReference type="ChEBI" id="CHEBI:30013"/>
        <dbReference type="ChEBI" id="CHEBI:43474"/>
        <dbReference type="ChEBI" id="CHEBI:61977"/>
        <dbReference type="EC" id="3.1.3.16"/>
    </reaction>
</comment>
<dbReference type="PANTHER" id="PTHR14732:SF0">
    <property type="entry name" value="RNA POLYMERASE II SUBUNIT B1 CTD PHOSPHATASE RPAP2-RELATED"/>
    <property type="match status" value="1"/>
</dbReference>
<comment type="similarity">
    <text evidence="2 11 12">Belongs to the RPAP2 family.</text>
</comment>
<feature type="compositionally biased region" description="Basic and acidic residues" evidence="13">
    <location>
        <begin position="390"/>
        <end position="405"/>
    </location>
</feature>
<comment type="catalytic activity">
    <reaction evidence="9 12">
        <text>O-phospho-L-seryl-[protein] + H2O = L-seryl-[protein] + phosphate</text>
        <dbReference type="Rhea" id="RHEA:20629"/>
        <dbReference type="Rhea" id="RHEA-COMP:9863"/>
        <dbReference type="Rhea" id="RHEA-COMP:11604"/>
        <dbReference type="ChEBI" id="CHEBI:15377"/>
        <dbReference type="ChEBI" id="CHEBI:29999"/>
        <dbReference type="ChEBI" id="CHEBI:43474"/>
        <dbReference type="ChEBI" id="CHEBI:83421"/>
        <dbReference type="EC" id="3.1.3.16"/>
    </reaction>
</comment>
<dbReference type="PROSITE" id="PS51479">
    <property type="entry name" value="ZF_RTR1"/>
    <property type="match status" value="1"/>
</dbReference>
<evidence type="ECO:0000256" key="5">
    <source>
        <dbReference type="ARBA" id="ARBA00022801"/>
    </source>
</evidence>
<evidence type="ECO:0000313" key="15">
    <source>
        <dbReference type="Proteomes" id="UP000515204"/>
    </source>
</evidence>
<dbReference type="PANTHER" id="PTHR14732">
    <property type="entry name" value="RNA POLYMERASE II SUBUNIT B1 CTD PHOSPHATASE RPAP2-RELATED"/>
    <property type="match status" value="1"/>
</dbReference>
<keyword evidence="5 12" id="KW-0378">Hydrolase</keyword>
<evidence type="ECO:0000256" key="4">
    <source>
        <dbReference type="ARBA" id="ARBA00022771"/>
    </source>
</evidence>
<feature type="region of interest" description="Disordered" evidence="13">
    <location>
        <begin position="368"/>
        <end position="407"/>
    </location>
</feature>
<evidence type="ECO:0000313" key="16">
    <source>
        <dbReference type="RefSeq" id="XP_014480533.1"/>
    </source>
</evidence>
<dbReference type="InterPro" id="IPR007308">
    <property type="entry name" value="Rtr1/RPAP2_dom"/>
</dbReference>
<dbReference type="InterPro" id="IPR039693">
    <property type="entry name" value="Rtr1/RPAP2"/>
</dbReference>
<evidence type="ECO:0000259" key="14">
    <source>
        <dbReference type="PROSITE" id="PS51479"/>
    </source>
</evidence>
<gene>
    <name evidence="16" type="primary">LOC106747484</name>
</gene>
<keyword evidence="15" id="KW-1185">Reference proteome</keyword>